<dbReference type="Gene3D" id="3.10.28.20">
    <property type="entry name" value="Acetamidase/Formamidase-like domains"/>
    <property type="match status" value="1"/>
</dbReference>
<proteinExistence type="predicted"/>
<gene>
    <name evidence="1" type="ORF">METZ01_LOCUS217976</name>
</gene>
<reference evidence="1" key="1">
    <citation type="submission" date="2018-05" db="EMBL/GenBank/DDBJ databases">
        <authorList>
            <person name="Lanie J.A."/>
            <person name="Ng W.-L."/>
            <person name="Kazmierczak K.M."/>
            <person name="Andrzejewski T.M."/>
            <person name="Davidsen T.M."/>
            <person name="Wayne K.J."/>
            <person name="Tettelin H."/>
            <person name="Glass J.I."/>
            <person name="Rusch D."/>
            <person name="Podicherti R."/>
            <person name="Tsui H.-C.T."/>
            <person name="Winkler M.E."/>
        </authorList>
    </citation>
    <scope>NUCLEOTIDE SEQUENCE</scope>
</reference>
<sequence>MKIIFSTVLSLSLVFAVGEPTWFATGELPQYSIRYNFVGVGEGTTFSTAQSAAQAAIAAQLEVTVASTIEMHTEAIETE</sequence>
<evidence type="ECO:0000313" key="1">
    <source>
        <dbReference type="EMBL" id="SVB65122.1"/>
    </source>
</evidence>
<protein>
    <submittedName>
        <fullName evidence="1">Uncharacterized protein</fullName>
    </submittedName>
</protein>
<dbReference type="EMBL" id="UINC01051228">
    <property type="protein sequence ID" value="SVB65122.1"/>
    <property type="molecule type" value="Genomic_DNA"/>
</dbReference>
<name>A0A382FR69_9ZZZZ</name>
<organism evidence="1">
    <name type="scientific">marine metagenome</name>
    <dbReference type="NCBI Taxonomy" id="408172"/>
    <lineage>
        <taxon>unclassified sequences</taxon>
        <taxon>metagenomes</taxon>
        <taxon>ecological metagenomes</taxon>
    </lineage>
</organism>
<accession>A0A382FR69</accession>
<dbReference type="AlphaFoldDB" id="A0A382FR69"/>
<feature type="non-terminal residue" evidence="1">
    <location>
        <position position="79"/>
    </location>
</feature>